<evidence type="ECO:0000313" key="1">
    <source>
        <dbReference type="EMBL" id="MFC3934573.1"/>
    </source>
</evidence>
<organism evidence="1 2">
    <name type="scientific">Acidovorax facilis</name>
    <dbReference type="NCBI Taxonomy" id="12917"/>
    <lineage>
        <taxon>Bacteria</taxon>
        <taxon>Pseudomonadati</taxon>
        <taxon>Pseudomonadota</taxon>
        <taxon>Betaproteobacteria</taxon>
        <taxon>Burkholderiales</taxon>
        <taxon>Comamonadaceae</taxon>
        <taxon>Acidovorax</taxon>
    </lineage>
</organism>
<protein>
    <submittedName>
        <fullName evidence="1">Uncharacterized protein</fullName>
    </submittedName>
</protein>
<accession>A0ABV8D871</accession>
<name>A0ABV8D871_9BURK</name>
<evidence type="ECO:0000313" key="2">
    <source>
        <dbReference type="Proteomes" id="UP001595693"/>
    </source>
</evidence>
<proteinExistence type="predicted"/>
<dbReference type="EMBL" id="JBHSAJ010000020">
    <property type="protein sequence ID" value="MFC3934573.1"/>
    <property type="molecule type" value="Genomic_DNA"/>
</dbReference>
<reference evidence="2" key="1">
    <citation type="journal article" date="2019" name="Int. J. Syst. Evol. Microbiol.">
        <title>The Global Catalogue of Microorganisms (GCM) 10K type strain sequencing project: providing services to taxonomists for standard genome sequencing and annotation.</title>
        <authorList>
            <consortium name="The Broad Institute Genomics Platform"/>
            <consortium name="The Broad Institute Genome Sequencing Center for Infectious Disease"/>
            <person name="Wu L."/>
            <person name="Ma J."/>
        </authorList>
    </citation>
    <scope>NUCLEOTIDE SEQUENCE [LARGE SCALE GENOMIC DNA]</scope>
    <source>
        <strain evidence="2">CCUG 2113</strain>
    </source>
</reference>
<keyword evidence="2" id="KW-1185">Reference proteome</keyword>
<gene>
    <name evidence="1" type="ORF">ACFOW3_08035</name>
</gene>
<sequence length="79" mass="8568">MCYVRCAADRHAKREKSQDEIVAHRVIASGVQRESSLLRERSVSCCSSEAALSVRTTSHATLQLLQEGNGHDTGSPLDG</sequence>
<dbReference type="Proteomes" id="UP001595693">
    <property type="component" value="Unassembled WGS sequence"/>
</dbReference>
<comment type="caution">
    <text evidence="1">The sequence shown here is derived from an EMBL/GenBank/DDBJ whole genome shotgun (WGS) entry which is preliminary data.</text>
</comment>
<dbReference type="RefSeq" id="WP_055400560.1">
    <property type="nucleotide sequence ID" value="NZ_JAMXAX010000034.1"/>
</dbReference>